<dbReference type="PANTHER" id="PTHR36570">
    <property type="entry name" value="DISULFIDE BOND FORMATION PROTEIN B"/>
    <property type="match status" value="1"/>
</dbReference>
<dbReference type="RefSeq" id="WP_162350137.1">
    <property type="nucleotide sequence ID" value="NZ_QOVG01000008.1"/>
</dbReference>
<keyword evidence="10 14" id="KW-0472">Membrane</keyword>
<evidence type="ECO:0000256" key="7">
    <source>
        <dbReference type="ARBA" id="ARBA00022982"/>
    </source>
</evidence>
<comment type="similarity">
    <text evidence="2 14">Belongs to the DsbB family.</text>
</comment>
<sequence length="173" mass="18519">MNPFLWSFRIQFLVGFLACIGVVAYAIWTQFHDGLEPCNLCIFQRVSFAVLGLVFLLGAVHAPRGQGGRRGYAIGAFIAAVIGIVIAARHVWVQSLPANLVPSCGPPLGFLQDSVGVLGMIKKVLTASGSCGTVDWTFLGLAMPAWSLVCFIALALWALYAGFSARKGFISKI</sequence>
<accession>A0ABX0AG45</accession>
<feature type="transmembrane region" description="Helical" evidence="15">
    <location>
        <begin position="42"/>
        <end position="60"/>
    </location>
</feature>
<keyword evidence="6 14" id="KW-0812">Transmembrane</keyword>
<feature type="transmembrane region" description="Helical" evidence="15">
    <location>
        <begin position="72"/>
        <end position="92"/>
    </location>
</feature>
<dbReference type="Pfam" id="PF02600">
    <property type="entry name" value="DsbB"/>
    <property type="match status" value="1"/>
</dbReference>
<dbReference type="InterPro" id="IPR050183">
    <property type="entry name" value="DsbB"/>
</dbReference>
<reference evidence="16 17" key="1">
    <citation type="submission" date="2018-07" db="EMBL/GenBank/DDBJ databases">
        <title>Whole genome Sequencing of Pseudoxanthomonas gei KCTC 32298 (T).</title>
        <authorList>
            <person name="Kumar S."/>
            <person name="Bansal K."/>
            <person name="Kaur A."/>
            <person name="Patil P."/>
            <person name="Sharma S."/>
            <person name="Patil P.B."/>
        </authorList>
    </citation>
    <scope>NUCLEOTIDE SEQUENCE [LARGE SCALE GENOMIC DNA]</scope>
    <source>
        <strain evidence="16 17">KCTC 32298</strain>
    </source>
</reference>
<dbReference type="Gene3D" id="1.20.1550.10">
    <property type="entry name" value="DsbB-like"/>
    <property type="match status" value="1"/>
</dbReference>
<feature type="transmembrane region" description="Helical" evidence="15">
    <location>
        <begin position="145"/>
        <end position="163"/>
    </location>
</feature>
<dbReference type="InterPro" id="IPR023380">
    <property type="entry name" value="DsbB-like_sf"/>
</dbReference>
<evidence type="ECO:0000256" key="12">
    <source>
        <dbReference type="ARBA" id="ARBA00023186"/>
    </source>
</evidence>
<dbReference type="SUPFAM" id="SSF158442">
    <property type="entry name" value="DsbB-like"/>
    <property type="match status" value="1"/>
</dbReference>
<name>A0ABX0AG45_9GAMM</name>
<keyword evidence="13 14" id="KW-0676">Redox-active center</keyword>
<dbReference type="NCBIfam" id="NF003354">
    <property type="entry name" value="PRK04388.1"/>
    <property type="match status" value="1"/>
</dbReference>
<dbReference type="InterPro" id="IPR022920">
    <property type="entry name" value="Disulphide_bond_form_DsbB"/>
</dbReference>
<keyword evidence="11 14" id="KW-1015">Disulfide bond</keyword>
<evidence type="ECO:0000256" key="13">
    <source>
        <dbReference type="ARBA" id="ARBA00023284"/>
    </source>
</evidence>
<keyword evidence="8 14" id="KW-1133">Transmembrane helix</keyword>
<keyword evidence="17" id="KW-1185">Reference proteome</keyword>
<evidence type="ECO:0000256" key="14">
    <source>
        <dbReference type="HAMAP-Rule" id="MF_00286"/>
    </source>
</evidence>
<keyword evidence="9 14" id="KW-0560">Oxidoreductase</keyword>
<gene>
    <name evidence="14" type="primary">dsbB</name>
    <name evidence="16" type="ORF">DT603_11985</name>
</gene>
<dbReference type="PANTHER" id="PTHR36570:SF3">
    <property type="entry name" value="DISULFIDE BOND FORMATION PROTEIN B"/>
    <property type="match status" value="1"/>
</dbReference>
<evidence type="ECO:0000256" key="8">
    <source>
        <dbReference type="ARBA" id="ARBA00022989"/>
    </source>
</evidence>
<organism evidence="16 17">
    <name type="scientific">Pseudoxanthomonas gei</name>
    <dbReference type="NCBI Taxonomy" id="1383030"/>
    <lineage>
        <taxon>Bacteria</taxon>
        <taxon>Pseudomonadati</taxon>
        <taxon>Pseudomonadota</taxon>
        <taxon>Gammaproteobacteria</taxon>
        <taxon>Lysobacterales</taxon>
        <taxon>Lysobacteraceae</taxon>
        <taxon>Pseudoxanthomonas</taxon>
    </lineage>
</organism>
<feature type="topological domain" description="Cytoplasmic" evidence="14">
    <location>
        <begin position="165"/>
        <end position="173"/>
    </location>
</feature>
<keyword evidence="5" id="KW-0997">Cell inner membrane</keyword>
<comment type="subcellular location">
    <subcellularLocation>
        <location evidence="1">Cell inner membrane</location>
        <topology evidence="1">Multi-pass membrane protein</topology>
    </subcellularLocation>
    <subcellularLocation>
        <location evidence="14">Cell membrane</location>
        <topology evidence="14">Multi-pass membrane protein</topology>
    </subcellularLocation>
</comment>
<feature type="transmembrane region" description="Helical" evidence="15">
    <location>
        <begin position="12"/>
        <end position="30"/>
    </location>
</feature>
<comment type="caution">
    <text evidence="14">Lacks conserved residue(s) required for the propagation of feature annotation.</text>
</comment>
<evidence type="ECO:0000256" key="4">
    <source>
        <dbReference type="ARBA" id="ARBA00022475"/>
    </source>
</evidence>
<dbReference type="Proteomes" id="UP001429354">
    <property type="component" value="Unassembled WGS sequence"/>
</dbReference>
<evidence type="ECO:0000256" key="1">
    <source>
        <dbReference type="ARBA" id="ARBA00004429"/>
    </source>
</evidence>
<feature type="topological domain" description="Cytoplasmic" evidence="14">
    <location>
        <begin position="1"/>
        <end position="11"/>
    </location>
</feature>
<keyword evidence="3 14" id="KW-0813">Transport</keyword>
<evidence type="ECO:0000256" key="5">
    <source>
        <dbReference type="ARBA" id="ARBA00022519"/>
    </source>
</evidence>
<comment type="function">
    <text evidence="14">Required for disulfide bond formation in some periplasmic proteins. Acts by oxidizing the DsbA protein.</text>
</comment>
<evidence type="ECO:0000256" key="9">
    <source>
        <dbReference type="ARBA" id="ARBA00023002"/>
    </source>
</evidence>
<keyword evidence="12 14" id="KW-0143">Chaperone</keyword>
<evidence type="ECO:0000256" key="10">
    <source>
        <dbReference type="ARBA" id="ARBA00023136"/>
    </source>
</evidence>
<dbReference type="EMBL" id="QOVG01000008">
    <property type="protein sequence ID" value="NDK39562.1"/>
    <property type="molecule type" value="Genomic_DNA"/>
</dbReference>
<dbReference type="HAMAP" id="MF_00286">
    <property type="entry name" value="DsbB"/>
    <property type="match status" value="1"/>
</dbReference>
<protein>
    <recommendedName>
        <fullName evidence="14">Disulfide bond formation protein B</fullName>
    </recommendedName>
    <alternativeName>
        <fullName evidence="14">Disulfide oxidoreductase</fullName>
    </alternativeName>
</protein>
<keyword evidence="7 14" id="KW-0249">Electron transport</keyword>
<evidence type="ECO:0000256" key="3">
    <source>
        <dbReference type="ARBA" id="ARBA00022448"/>
    </source>
</evidence>
<evidence type="ECO:0000256" key="11">
    <source>
        <dbReference type="ARBA" id="ARBA00023157"/>
    </source>
</evidence>
<proteinExistence type="inferred from homology"/>
<feature type="disulfide bond" description="Redox-active" evidence="14">
    <location>
        <begin position="38"/>
        <end position="41"/>
    </location>
</feature>
<comment type="caution">
    <text evidence="16">The sequence shown here is derived from an EMBL/GenBank/DDBJ whole genome shotgun (WGS) entry which is preliminary data.</text>
</comment>
<evidence type="ECO:0000313" key="17">
    <source>
        <dbReference type="Proteomes" id="UP001429354"/>
    </source>
</evidence>
<evidence type="ECO:0000256" key="2">
    <source>
        <dbReference type="ARBA" id="ARBA00008823"/>
    </source>
</evidence>
<evidence type="ECO:0000256" key="15">
    <source>
        <dbReference type="SAM" id="Phobius"/>
    </source>
</evidence>
<evidence type="ECO:0000256" key="6">
    <source>
        <dbReference type="ARBA" id="ARBA00022692"/>
    </source>
</evidence>
<dbReference type="InterPro" id="IPR003752">
    <property type="entry name" value="DiS_bond_form_DsbB/BdbC"/>
</dbReference>
<feature type="topological domain" description="Periplasmic" evidence="14">
    <location>
        <begin position="29"/>
        <end position="46"/>
    </location>
</feature>
<keyword evidence="4 14" id="KW-1003">Cell membrane</keyword>
<evidence type="ECO:0000313" key="16">
    <source>
        <dbReference type="EMBL" id="NDK39562.1"/>
    </source>
</evidence>